<proteinExistence type="predicted"/>
<name>A0A4R2JXA6_9PSEU</name>
<feature type="domain" description="Luciferase-like" evidence="3">
    <location>
        <begin position="1"/>
        <end position="288"/>
    </location>
</feature>
<protein>
    <submittedName>
        <fullName evidence="4">Alkanesulfonate monooxygenase SsuD/methylene tetrahydromethanopterin reductase-like flavin-dependent oxidoreductase (Luciferase family)</fullName>
    </submittedName>
</protein>
<dbReference type="GO" id="GO:0004497">
    <property type="term" value="F:monooxygenase activity"/>
    <property type="evidence" value="ECO:0007669"/>
    <property type="project" value="UniProtKB-KW"/>
</dbReference>
<comment type="caution">
    <text evidence="4">The sequence shown here is derived from an EMBL/GenBank/DDBJ whole genome shotgun (WGS) entry which is preliminary data.</text>
</comment>
<accession>A0A4R2JXA6</accession>
<reference evidence="4 5" key="1">
    <citation type="submission" date="2019-03" db="EMBL/GenBank/DDBJ databases">
        <title>Genomic Encyclopedia of Type Strains, Phase IV (KMG-IV): sequencing the most valuable type-strain genomes for metagenomic binning, comparative biology and taxonomic classification.</title>
        <authorList>
            <person name="Goeker M."/>
        </authorList>
    </citation>
    <scope>NUCLEOTIDE SEQUENCE [LARGE SCALE GENOMIC DNA]</scope>
    <source>
        <strain evidence="4 5">DSM 45934</strain>
    </source>
</reference>
<dbReference type="SUPFAM" id="SSF51679">
    <property type="entry name" value="Bacterial luciferase-like"/>
    <property type="match status" value="1"/>
</dbReference>
<dbReference type="PANTHER" id="PTHR30137">
    <property type="entry name" value="LUCIFERASE-LIKE MONOOXYGENASE"/>
    <property type="match status" value="1"/>
</dbReference>
<evidence type="ECO:0000256" key="1">
    <source>
        <dbReference type="ARBA" id="ARBA00023002"/>
    </source>
</evidence>
<dbReference type="PANTHER" id="PTHR30137:SF8">
    <property type="entry name" value="BLR5498 PROTEIN"/>
    <property type="match status" value="1"/>
</dbReference>
<dbReference type="EMBL" id="SLWS01000002">
    <property type="protein sequence ID" value="TCO62028.1"/>
    <property type="molecule type" value="Genomic_DNA"/>
</dbReference>
<gene>
    <name evidence="4" type="ORF">EV192_102165</name>
</gene>
<dbReference type="Pfam" id="PF00296">
    <property type="entry name" value="Bac_luciferase"/>
    <property type="match status" value="1"/>
</dbReference>
<sequence>MELQLFINAEYSSQTPLPPRIDEHIRQARLAADHGLTGASVGQHLSLGDLQWPPPIQFLSYLTAKVPELKLSLTAVLVPFFDPVLLAESVAFLDVLTGGRLTVGVAPGWVEAEFMALGRNKADRLVAFEHGLRTLDALLRGDEIEVGGRPVRLGLRPVQRPRPPILLGASSPRTARTFAPLADSMVLSAHVPLDRQVRIQQAFLQGKGLTGDQIPTMPILRNVFVAETRAKAIELAMPYLAKSYAHFRDWGLFTQVLREKGEVDRFQELLLSRVIVGDPEDVAQGLKLHADALRTDTFLLRMQWRGMPSEHVENAIKLIGDRVIPLL</sequence>
<dbReference type="AlphaFoldDB" id="A0A4R2JXA6"/>
<dbReference type="Gene3D" id="3.20.20.30">
    <property type="entry name" value="Luciferase-like domain"/>
    <property type="match status" value="1"/>
</dbReference>
<evidence type="ECO:0000259" key="3">
    <source>
        <dbReference type="Pfam" id="PF00296"/>
    </source>
</evidence>
<dbReference type="RefSeq" id="WP_165960312.1">
    <property type="nucleotide sequence ID" value="NZ_SLWS01000002.1"/>
</dbReference>
<keyword evidence="1" id="KW-0560">Oxidoreductase</keyword>
<dbReference type="Proteomes" id="UP000295680">
    <property type="component" value="Unassembled WGS sequence"/>
</dbReference>
<dbReference type="InterPro" id="IPR050766">
    <property type="entry name" value="Bact_Lucif_Oxidored"/>
</dbReference>
<keyword evidence="5" id="KW-1185">Reference proteome</keyword>
<dbReference type="GO" id="GO:0005829">
    <property type="term" value="C:cytosol"/>
    <property type="evidence" value="ECO:0007669"/>
    <property type="project" value="TreeGrafter"/>
</dbReference>
<dbReference type="GO" id="GO:0016705">
    <property type="term" value="F:oxidoreductase activity, acting on paired donors, with incorporation or reduction of molecular oxygen"/>
    <property type="evidence" value="ECO:0007669"/>
    <property type="project" value="InterPro"/>
</dbReference>
<evidence type="ECO:0000313" key="4">
    <source>
        <dbReference type="EMBL" id="TCO62028.1"/>
    </source>
</evidence>
<organism evidence="4 5">
    <name type="scientific">Actinocrispum wychmicini</name>
    <dbReference type="NCBI Taxonomy" id="1213861"/>
    <lineage>
        <taxon>Bacteria</taxon>
        <taxon>Bacillati</taxon>
        <taxon>Actinomycetota</taxon>
        <taxon>Actinomycetes</taxon>
        <taxon>Pseudonocardiales</taxon>
        <taxon>Pseudonocardiaceae</taxon>
        <taxon>Actinocrispum</taxon>
    </lineage>
</organism>
<dbReference type="InterPro" id="IPR011251">
    <property type="entry name" value="Luciferase-like_dom"/>
</dbReference>
<evidence type="ECO:0000313" key="5">
    <source>
        <dbReference type="Proteomes" id="UP000295680"/>
    </source>
</evidence>
<evidence type="ECO:0000256" key="2">
    <source>
        <dbReference type="ARBA" id="ARBA00023033"/>
    </source>
</evidence>
<keyword evidence="2 4" id="KW-0503">Monooxygenase</keyword>
<dbReference type="InterPro" id="IPR036661">
    <property type="entry name" value="Luciferase-like_sf"/>
</dbReference>